<dbReference type="GO" id="GO:0045159">
    <property type="term" value="F:myosin II binding"/>
    <property type="evidence" value="ECO:0007669"/>
    <property type="project" value="TreeGrafter"/>
</dbReference>
<dbReference type="InParanoid" id="A0A024G433"/>
<dbReference type="CDD" id="cd15873">
    <property type="entry name" value="R-SNARE_STXBP5_6"/>
    <property type="match status" value="1"/>
</dbReference>
<comment type="subcellular location">
    <subcellularLocation>
        <location evidence="1">Cytoplasm</location>
    </subcellularLocation>
</comment>
<dbReference type="PANTHER" id="PTHR10241:SF25">
    <property type="entry name" value="TOMOSYN, ISOFORM C"/>
    <property type="match status" value="1"/>
</dbReference>
<dbReference type="EMBL" id="CAIX01000018">
    <property type="protein sequence ID" value="CCI41396.1"/>
    <property type="molecule type" value="Genomic_DNA"/>
</dbReference>
<keyword evidence="2" id="KW-0963">Cytoplasm</keyword>
<keyword evidence="7" id="KW-1185">Reference proteome</keyword>
<dbReference type="SUPFAM" id="SSF50978">
    <property type="entry name" value="WD40 repeat-like"/>
    <property type="match status" value="1"/>
</dbReference>
<evidence type="ECO:0000256" key="3">
    <source>
        <dbReference type="PROSITE-ProRule" id="PRU00290"/>
    </source>
</evidence>
<reference evidence="6 7" key="1">
    <citation type="submission" date="2012-05" db="EMBL/GenBank/DDBJ databases">
        <title>Recombination and specialization in a pathogen metapopulation.</title>
        <authorList>
            <person name="Gardiner A."/>
            <person name="Kemen E."/>
            <person name="Schultz-Larsen T."/>
            <person name="MacLean D."/>
            <person name="Van Oosterhout C."/>
            <person name="Jones J.D.G."/>
        </authorList>
    </citation>
    <scope>NUCLEOTIDE SEQUENCE [LARGE SCALE GENOMIC DNA]</scope>
    <source>
        <strain evidence="6 7">Ac Nc2</strain>
    </source>
</reference>
<dbReference type="GO" id="GO:0005096">
    <property type="term" value="F:GTPase activator activity"/>
    <property type="evidence" value="ECO:0007669"/>
    <property type="project" value="TreeGrafter"/>
</dbReference>
<evidence type="ECO:0000313" key="6">
    <source>
        <dbReference type="EMBL" id="CCI41396.1"/>
    </source>
</evidence>
<sequence length="1339" mass="148746">MGNAKSSSSASSSDKAVAQAFSRTTSLIKDQFNLSIIGHHGIPYNAKVVAFCSEQGILAVGTASGTIKIYGGNGFEALLQAPTLTLEGDAQYPIPRSPSVTRLNFTGQHRLIATYSNSSIQTFDFLAQSANDHKIAQVSSHWTTNVIVAVETMPYFPNYPFYYVATDDGHVHVIHEVTGKICTNYTITPQAVGVVNKAVEDQGCPLCISAMASNPQNGNQLVLAYEGGDIIYLWDVLRRKTVREYSLTYGKSGKKSQMDRRNAVRSISWHKNGKYFVAAYIFGGYSVFHVDKMKGIYRTIGNGDDNTAMQLIHWASAPPTSSHTNLAGAIIFTGGSIDRTASCSDGDITSLSPESTVRILYPPLNLSPEDALINLFKGELLTWKLTAIEAIDKANIIDFAVNDDQVDSCLKIAPFSMIILSGSCMDGLLPRLSVQPLPAFISFKENNREEWEWKPDKLVRACNASSSLEHFEHDGRISSTTPSVHSISVIPILSENGVNSLQDLKHSWVREKDMRQRKIALPDYHQGEHDGIYSWPLSGGIVLEPLLHEFCASNNLHQFQLVHNLLIVSTSTGAQFWELICPADASSRGLLNPIYNFSFFNDGILQSCKHIKEDCTMERKISGEVSTVAFCQDARILAFGFTSGEIVCMQYQYEQSTNSDQVDVEVESRAELEGNAESCFQQLFLQSVSSKEIKMISLATAYSYAIVIDSDGKIVAIDFKTSQQTIIQASIEAAPEMVDSMLFTELIQITEIPTEERLSKISNEGDANDVKNTRKYKNWSSLEKLNRSKQPGAFPSPIVTQYHRECIPVLFIGRPRGRIEMFYMHSMIKIAEFVLEPCSMGSVSSILMVDLEGKPVLLPGEDWKAAAVMGTLQAQDVVVHDDIDLNEKPEITETADADASQPTQEAREVEQNLTKHLVKELLGRDDPAAQFDPLNWKDTELVEVYVDAGSLGLQLCHEIDDKAVIQGFVSDHSVANMLENQGVRLGDVLVQLNGFDVTKYNRNEICMLLDNLKDRVKYITFAHDLDRELLEAAGHDENRTQASKDQPIRFLVCTCDDSVHLLQAALPKASDLATGYRQVSTQPVASARVRSTILLTSIVRVPIPTHHGVEHCVVVLDQSRHMYILSLLSLQIIWEQECMAISSILDGVQFQCTYDGELVVLSGTGELERFCLFSETTARDNVGLQRRCVKTTIYDSTRQRPVTLFSTQKENGQQKKTKSGSSFSDAGKIFKKLVIGSSAGSSPKEADLTKLFEFMTEEQERRELLGNRSPSHIPVTPSTQKLGDTKNVLMQTAQQLHERGDKLRDIGLKTEQMKEASENFYQSMKAFNEKNAKKKWYEP</sequence>
<evidence type="ECO:0000259" key="5">
    <source>
        <dbReference type="PROSITE" id="PS50892"/>
    </source>
</evidence>
<evidence type="ECO:0000313" key="7">
    <source>
        <dbReference type="Proteomes" id="UP000053237"/>
    </source>
</evidence>
<dbReference type="GO" id="GO:0006887">
    <property type="term" value="P:exocytosis"/>
    <property type="evidence" value="ECO:0007669"/>
    <property type="project" value="TreeGrafter"/>
</dbReference>
<dbReference type="GO" id="GO:0019905">
    <property type="term" value="F:syntaxin binding"/>
    <property type="evidence" value="ECO:0007669"/>
    <property type="project" value="TreeGrafter"/>
</dbReference>
<feature type="domain" description="V-SNARE coiled-coil homology" evidence="5">
    <location>
        <begin position="1274"/>
        <end position="1338"/>
    </location>
</feature>
<dbReference type="PANTHER" id="PTHR10241">
    <property type="entry name" value="LETHAL 2 GIANT LARVAE PROTEIN"/>
    <property type="match status" value="1"/>
</dbReference>
<dbReference type="InterPro" id="IPR036322">
    <property type="entry name" value="WD40_repeat_dom_sf"/>
</dbReference>
<evidence type="ECO:0000256" key="2">
    <source>
        <dbReference type="ARBA" id="ARBA00022490"/>
    </source>
</evidence>
<name>A0A024G433_9STRA</name>
<dbReference type="SUPFAM" id="SSF58038">
    <property type="entry name" value="SNARE fusion complex"/>
    <property type="match status" value="1"/>
</dbReference>
<proteinExistence type="predicted"/>
<dbReference type="GO" id="GO:0006893">
    <property type="term" value="P:Golgi to plasma membrane transport"/>
    <property type="evidence" value="ECO:0007669"/>
    <property type="project" value="TreeGrafter"/>
</dbReference>
<dbReference type="SUPFAM" id="SSF50156">
    <property type="entry name" value="PDZ domain-like"/>
    <property type="match status" value="1"/>
</dbReference>
<dbReference type="Gene3D" id="2.30.42.10">
    <property type="match status" value="1"/>
</dbReference>
<gene>
    <name evidence="6" type="ORF">BN9_021800</name>
</gene>
<organism evidence="6 7">
    <name type="scientific">Albugo candida</name>
    <dbReference type="NCBI Taxonomy" id="65357"/>
    <lineage>
        <taxon>Eukaryota</taxon>
        <taxon>Sar</taxon>
        <taxon>Stramenopiles</taxon>
        <taxon>Oomycota</taxon>
        <taxon>Peronosporomycetes</taxon>
        <taxon>Albuginales</taxon>
        <taxon>Albuginaceae</taxon>
        <taxon>Albugo</taxon>
    </lineage>
</organism>
<dbReference type="InterPro" id="IPR015943">
    <property type="entry name" value="WD40/YVTN_repeat-like_dom_sf"/>
</dbReference>
<comment type="caution">
    <text evidence="6">The sequence shown here is derived from an EMBL/GenBank/DDBJ whole genome shotgun (WGS) entry which is preliminary data.</text>
</comment>
<dbReference type="InterPro" id="IPR042855">
    <property type="entry name" value="V_SNARE_CC"/>
</dbReference>
<protein>
    <recommendedName>
        <fullName evidence="8">V-SNARE coiled-coil homology domain-containing protein</fullName>
    </recommendedName>
</protein>
<evidence type="ECO:0000256" key="1">
    <source>
        <dbReference type="ARBA" id="ARBA00004496"/>
    </source>
</evidence>
<dbReference type="GO" id="GO:0005886">
    <property type="term" value="C:plasma membrane"/>
    <property type="evidence" value="ECO:0007669"/>
    <property type="project" value="TreeGrafter"/>
</dbReference>
<dbReference type="OrthoDB" id="19944at2759"/>
<dbReference type="Proteomes" id="UP000053237">
    <property type="component" value="Unassembled WGS sequence"/>
</dbReference>
<evidence type="ECO:0000259" key="4">
    <source>
        <dbReference type="PROSITE" id="PS50106"/>
    </source>
</evidence>
<accession>A0A024G433</accession>
<dbReference type="PROSITE" id="PS50106">
    <property type="entry name" value="PDZ"/>
    <property type="match status" value="1"/>
</dbReference>
<dbReference type="Gene3D" id="2.130.10.10">
    <property type="entry name" value="YVTN repeat-like/Quinoprotein amine dehydrogenase"/>
    <property type="match status" value="1"/>
</dbReference>
<dbReference type="GO" id="GO:0005737">
    <property type="term" value="C:cytoplasm"/>
    <property type="evidence" value="ECO:0007669"/>
    <property type="project" value="UniProtKB-SubCell"/>
</dbReference>
<keyword evidence="3" id="KW-0175">Coiled coil</keyword>
<dbReference type="Gene3D" id="1.20.5.110">
    <property type="match status" value="1"/>
</dbReference>
<dbReference type="STRING" id="65357.A0A024G433"/>
<feature type="domain" description="PDZ" evidence="4">
    <location>
        <begin position="941"/>
        <end position="1024"/>
    </location>
</feature>
<evidence type="ECO:0008006" key="8">
    <source>
        <dbReference type="Google" id="ProtNLM"/>
    </source>
</evidence>
<dbReference type="PROSITE" id="PS50892">
    <property type="entry name" value="V_SNARE"/>
    <property type="match status" value="1"/>
</dbReference>
<dbReference type="InterPro" id="IPR036034">
    <property type="entry name" value="PDZ_sf"/>
</dbReference>
<dbReference type="InterPro" id="IPR001478">
    <property type="entry name" value="PDZ"/>
</dbReference>